<organism evidence="1 2">
    <name type="scientific">Rhizobium jaguaris</name>
    <dbReference type="NCBI Taxonomy" id="1312183"/>
    <lineage>
        <taxon>Bacteria</taxon>
        <taxon>Pseudomonadati</taxon>
        <taxon>Pseudomonadota</taxon>
        <taxon>Alphaproteobacteria</taxon>
        <taxon>Hyphomicrobiales</taxon>
        <taxon>Rhizobiaceae</taxon>
        <taxon>Rhizobium/Agrobacterium group</taxon>
        <taxon>Rhizobium</taxon>
    </lineage>
</organism>
<accession>A0A387FHZ5</accession>
<dbReference type="AlphaFoldDB" id="A0A387FHZ5"/>
<gene>
    <name evidence="1" type="ORF">CCGE525_09045</name>
</gene>
<dbReference type="Proteomes" id="UP000282195">
    <property type="component" value="Chromosome"/>
</dbReference>
<evidence type="ECO:0000313" key="1">
    <source>
        <dbReference type="EMBL" id="AYG58930.1"/>
    </source>
</evidence>
<dbReference type="KEGG" id="rjg:CCGE525_09045"/>
<sequence length="90" mass="10524">MKTPTEARQAILSSVLRRFPEHEFTIYRMMEKDQTFHDLCEELAVAEAALSNVDQLPPAIRSERRAEWQDLVDRLAREIDDALLEKRNPT</sequence>
<proteinExistence type="predicted"/>
<dbReference type="EMBL" id="CP032694">
    <property type="protein sequence ID" value="AYG58930.1"/>
    <property type="molecule type" value="Genomic_DNA"/>
</dbReference>
<name>A0A387FHZ5_9HYPH</name>
<reference evidence="1 2" key="1">
    <citation type="submission" date="2018-10" db="EMBL/GenBank/DDBJ databases">
        <title>Rhizobium etli, R. leguminosarum and a new Rhizobium genospecies from Phaseolus dumosus.</title>
        <authorList>
            <person name="Ramirez-Puebla S.T."/>
            <person name="Rogel-Hernandez M.A."/>
            <person name="Guerrero G."/>
            <person name="Ormeno-Orrillo E."/>
            <person name="Martinez-Romero J.C."/>
            <person name="Negrete-Yankelevich S."/>
            <person name="Martinez-Romero E."/>
        </authorList>
    </citation>
    <scope>NUCLEOTIDE SEQUENCE [LARGE SCALE GENOMIC DNA]</scope>
    <source>
        <strain evidence="1 2">CCGE525</strain>
    </source>
</reference>
<dbReference type="OrthoDB" id="8085777at2"/>
<evidence type="ECO:0000313" key="2">
    <source>
        <dbReference type="Proteomes" id="UP000282195"/>
    </source>
</evidence>
<keyword evidence="2" id="KW-1185">Reference proteome</keyword>
<protein>
    <submittedName>
        <fullName evidence="1">Uncharacterized protein</fullName>
    </submittedName>
</protein>